<dbReference type="Pfam" id="PF00149">
    <property type="entry name" value="Metallophos"/>
    <property type="match status" value="1"/>
</dbReference>
<dbReference type="AlphaFoldDB" id="A0A285AVS9"/>
<sequence length="695" mass="77884">MRVISIAGVAAFFLCTHAAMATENYQYRVAFMPDIHFHDVYGEFQDGAFSGLKNSKSGQNAMIRTMYAQLTSTRLFNENYFALRAALDDAGKKGIKLIALPGDFSDDGQSVHIRGLVTLLKEYEQKYAMRFFATPGNHDPNRPFDLPDGEEDFLGQGGKTQRIFSFGAKECTGYQGKTALIPTGAELPTICSEEMVSRGYEYIMQMMAPFGIDPQPEDIYWETPYSSYGQQDYTFDKAKQASDFRQRQYEICAQGTGGAYRQPDYGPCFTVADSSYLVEPIPGLWLLAVDANVYVPREDADLTNPQSAKNFAGSGDAGYNKMLTHKQQVVAWMTSVAMRAKEQKKTLITFSHFPMVEFDNGAAGDLESIFGEGKFQLKRAPKEDTSHALAKTGIGVHVGGHMHFNDTGVRKYPDGSLLFNIQAPSMAAYVPAYKILNFSNRSEIDVQTVILDSVPRFNELFEHYQQEWEHLKATGSPHLWNKAVLSAKDYYDFTNWHITELTRLRFIPEEWPCEIRQMLFSLNGAEMLTLSQLSSHTSYHDVLTVPMSSDRAVCAKGDAPPVRAIGQIYLQKNAAAWQLAQQKAQALAQDAGMTLDQFASWNGFDLAVDFYRLRNADELALRDISAQRLREYQLLTRTLAQSLPAEASALTADSGFEAIFRLRFGSIFSVIDKYLRGNPSRNFHLNSETGEISAR</sequence>
<feature type="chain" id="PRO_5012063388" evidence="1">
    <location>
        <begin position="22"/>
        <end position="695"/>
    </location>
</feature>
<name>A0A285AVS9_9ENTR</name>
<dbReference type="InterPro" id="IPR029052">
    <property type="entry name" value="Metallo-depent_PP-like"/>
</dbReference>
<evidence type="ECO:0000313" key="3">
    <source>
        <dbReference type="EMBL" id="SNU32738.1"/>
    </source>
</evidence>
<dbReference type="SUPFAM" id="SSF56300">
    <property type="entry name" value="Metallo-dependent phosphatases"/>
    <property type="match status" value="1"/>
</dbReference>
<protein>
    <submittedName>
        <fullName evidence="3">Metallophosphoesterase</fullName>
    </submittedName>
</protein>
<feature type="domain" description="Calcineurin-like phosphoesterase" evidence="2">
    <location>
        <begin position="28"/>
        <end position="147"/>
    </location>
</feature>
<dbReference type="Proteomes" id="UP000220639">
    <property type="component" value="Unassembled WGS sequence"/>
</dbReference>
<dbReference type="RefSeq" id="WP_098067510.1">
    <property type="nucleotide sequence ID" value="NZ_CABGKG010000020.1"/>
</dbReference>
<dbReference type="GO" id="GO:0016787">
    <property type="term" value="F:hydrolase activity"/>
    <property type="evidence" value="ECO:0007669"/>
    <property type="project" value="InterPro"/>
</dbReference>
<reference evidence="4" key="1">
    <citation type="submission" date="2017-08" db="EMBL/GenBank/DDBJ databases">
        <authorList>
            <person name="Brisse S."/>
        </authorList>
    </citation>
    <scope>NUCLEOTIDE SEQUENCE [LARGE SCALE GENOMIC DNA]</scope>
    <source>
        <strain evidence="4">06D021</strain>
    </source>
</reference>
<accession>A0A285AVS9</accession>
<evidence type="ECO:0000256" key="1">
    <source>
        <dbReference type="SAM" id="SignalP"/>
    </source>
</evidence>
<evidence type="ECO:0000313" key="4">
    <source>
        <dbReference type="Proteomes" id="UP000220639"/>
    </source>
</evidence>
<proteinExistence type="predicted"/>
<organism evidence="3 4">
    <name type="scientific">Klebsiella grimontii</name>
    <dbReference type="NCBI Taxonomy" id="2058152"/>
    <lineage>
        <taxon>Bacteria</taxon>
        <taxon>Pseudomonadati</taxon>
        <taxon>Pseudomonadota</taxon>
        <taxon>Gammaproteobacteria</taxon>
        <taxon>Enterobacterales</taxon>
        <taxon>Enterobacteriaceae</taxon>
        <taxon>Klebsiella/Raoultella group</taxon>
        <taxon>Klebsiella</taxon>
    </lineage>
</organism>
<gene>
    <name evidence="3" type="ORF">KOSB73_140055</name>
</gene>
<keyword evidence="1" id="KW-0732">Signal</keyword>
<dbReference type="InterPro" id="IPR004843">
    <property type="entry name" value="Calcineurin-like_PHP"/>
</dbReference>
<feature type="signal peptide" evidence="1">
    <location>
        <begin position="1"/>
        <end position="21"/>
    </location>
</feature>
<evidence type="ECO:0000259" key="2">
    <source>
        <dbReference type="Pfam" id="PF00149"/>
    </source>
</evidence>
<dbReference type="EMBL" id="FZTC01000006">
    <property type="protein sequence ID" value="SNU32738.1"/>
    <property type="molecule type" value="Genomic_DNA"/>
</dbReference>
<dbReference type="Gene3D" id="3.60.21.10">
    <property type="match status" value="2"/>
</dbReference>